<dbReference type="STRING" id="1090615.SAMN04515671_1701"/>
<dbReference type="Gene3D" id="2.40.260.10">
    <property type="entry name" value="Sortase"/>
    <property type="match status" value="1"/>
</dbReference>
<keyword evidence="4" id="KW-1185">Reference proteome</keyword>
<keyword evidence="2" id="KW-1133">Transmembrane helix</keyword>
<proteinExistence type="predicted"/>
<evidence type="ECO:0000313" key="3">
    <source>
        <dbReference type="EMBL" id="SDO68700.1"/>
    </source>
</evidence>
<evidence type="ECO:0000313" key="4">
    <source>
        <dbReference type="Proteomes" id="UP000198741"/>
    </source>
</evidence>
<dbReference type="Pfam" id="PF04203">
    <property type="entry name" value="Sortase"/>
    <property type="match status" value="1"/>
</dbReference>
<dbReference type="InterPro" id="IPR023365">
    <property type="entry name" value="Sortase_dom-sf"/>
</dbReference>
<feature type="transmembrane region" description="Helical" evidence="2">
    <location>
        <begin position="12"/>
        <end position="33"/>
    </location>
</feature>
<dbReference type="EMBL" id="LT629710">
    <property type="protein sequence ID" value="SDO68700.1"/>
    <property type="molecule type" value="Genomic_DNA"/>
</dbReference>
<sequence>MGTPRSRAIGTGTVIVAAVAMVVAGFILISSAFRGSSAGAAAALPDHVYAASSVADPFPSTRALPEVLSSGPAVTATSATSRPESTAAGTAPVALLPDRLVIPVLGVNAPVVRTPLVNGSLELPEEVNTVTRWTGGADPAGKQGTTLVAGHVDNKYQGEGALFWIHTLQAGDVIYLTTDKKATRWKVTGMESFVKRSLPASVFAGSSGPRRLVLVTCGGPFANGNYEDNVVVTAQRF</sequence>
<accession>A0A1H0LLD3</accession>
<dbReference type="OrthoDB" id="525039at2"/>
<keyword evidence="2" id="KW-0472">Membrane</keyword>
<dbReference type="InterPro" id="IPR042001">
    <property type="entry name" value="Sortase_F"/>
</dbReference>
<dbReference type="GO" id="GO:0016787">
    <property type="term" value="F:hydrolase activity"/>
    <property type="evidence" value="ECO:0007669"/>
    <property type="project" value="UniProtKB-KW"/>
</dbReference>
<dbReference type="AlphaFoldDB" id="A0A1H0LLD3"/>
<evidence type="ECO:0000256" key="2">
    <source>
        <dbReference type="SAM" id="Phobius"/>
    </source>
</evidence>
<dbReference type="Proteomes" id="UP000198741">
    <property type="component" value="Chromosome I"/>
</dbReference>
<dbReference type="RefSeq" id="WP_090475581.1">
    <property type="nucleotide sequence ID" value="NZ_LT629710.1"/>
</dbReference>
<keyword evidence="2" id="KW-0812">Transmembrane</keyword>
<dbReference type="CDD" id="cd05829">
    <property type="entry name" value="Sortase_F"/>
    <property type="match status" value="1"/>
</dbReference>
<protein>
    <submittedName>
        <fullName evidence="3">Sortase family protein</fullName>
    </submittedName>
</protein>
<organism evidence="3 4">
    <name type="scientific">Nakamurella panacisegetis</name>
    <dbReference type="NCBI Taxonomy" id="1090615"/>
    <lineage>
        <taxon>Bacteria</taxon>
        <taxon>Bacillati</taxon>
        <taxon>Actinomycetota</taxon>
        <taxon>Actinomycetes</taxon>
        <taxon>Nakamurellales</taxon>
        <taxon>Nakamurellaceae</taxon>
        <taxon>Nakamurella</taxon>
    </lineage>
</organism>
<dbReference type="SUPFAM" id="SSF63817">
    <property type="entry name" value="Sortase"/>
    <property type="match status" value="1"/>
</dbReference>
<keyword evidence="1" id="KW-0378">Hydrolase</keyword>
<gene>
    <name evidence="3" type="ORF">SAMN04515671_1701</name>
</gene>
<name>A0A1H0LLD3_9ACTN</name>
<evidence type="ECO:0000256" key="1">
    <source>
        <dbReference type="ARBA" id="ARBA00022801"/>
    </source>
</evidence>
<dbReference type="InterPro" id="IPR005754">
    <property type="entry name" value="Sortase"/>
</dbReference>
<reference evidence="3 4" key="1">
    <citation type="submission" date="2016-10" db="EMBL/GenBank/DDBJ databases">
        <authorList>
            <person name="de Groot N.N."/>
        </authorList>
    </citation>
    <scope>NUCLEOTIDE SEQUENCE [LARGE SCALE GENOMIC DNA]</scope>
    <source>
        <strain evidence="4">P4-7,KCTC 19426,CECT 7604</strain>
    </source>
</reference>